<dbReference type="Pfam" id="PF01757">
    <property type="entry name" value="Acyl_transf_3"/>
    <property type="match status" value="1"/>
</dbReference>
<comment type="subcellular location">
    <subcellularLocation>
        <location evidence="1">Cell membrane</location>
        <topology evidence="1">Multi-pass membrane protein</topology>
    </subcellularLocation>
</comment>
<feature type="transmembrane region" description="Helical" evidence="7">
    <location>
        <begin position="12"/>
        <end position="32"/>
    </location>
</feature>
<feature type="domain" description="Acyltransferase 3" evidence="8">
    <location>
        <begin position="7"/>
        <end position="337"/>
    </location>
</feature>
<keyword evidence="9" id="KW-0012">Acyltransferase</keyword>
<reference evidence="9" key="1">
    <citation type="submission" date="2020-12" db="EMBL/GenBank/DDBJ databases">
        <title>Clostridium thailandense sp. nov., a novel acetogenic bacterium isolated from peat land soil in Thailand.</title>
        <authorList>
            <person name="Chaikitkaew S."/>
            <person name="Birkeland N.K."/>
        </authorList>
    </citation>
    <scope>NUCLEOTIDE SEQUENCE</scope>
    <source>
        <strain evidence="9">DSM 17425</strain>
    </source>
</reference>
<feature type="transmembrane region" description="Helical" evidence="7">
    <location>
        <begin position="52"/>
        <end position="70"/>
    </location>
</feature>
<keyword evidence="3" id="KW-1003">Cell membrane</keyword>
<dbReference type="GO" id="GO:0016413">
    <property type="term" value="F:O-acetyltransferase activity"/>
    <property type="evidence" value="ECO:0007669"/>
    <property type="project" value="TreeGrafter"/>
</dbReference>
<protein>
    <submittedName>
        <fullName evidence="9">Acyltransferase</fullName>
    </submittedName>
</protein>
<feature type="transmembrane region" description="Helical" evidence="7">
    <location>
        <begin position="255"/>
        <end position="274"/>
    </location>
</feature>
<evidence type="ECO:0000256" key="5">
    <source>
        <dbReference type="ARBA" id="ARBA00022989"/>
    </source>
</evidence>
<evidence type="ECO:0000256" key="1">
    <source>
        <dbReference type="ARBA" id="ARBA00004651"/>
    </source>
</evidence>
<evidence type="ECO:0000313" key="9">
    <source>
        <dbReference type="EMBL" id="MBI6875451.1"/>
    </source>
</evidence>
<feature type="transmembrane region" description="Helical" evidence="7">
    <location>
        <begin position="122"/>
        <end position="143"/>
    </location>
</feature>
<comment type="caution">
    <text evidence="9">The sequence shown here is derived from an EMBL/GenBank/DDBJ whole genome shotgun (WGS) entry which is preliminary data.</text>
</comment>
<evidence type="ECO:0000313" key="10">
    <source>
        <dbReference type="Proteomes" id="UP000622687"/>
    </source>
</evidence>
<evidence type="ECO:0000256" key="6">
    <source>
        <dbReference type="ARBA" id="ARBA00023136"/>
    </source>
</evidence>
<accession>A0A934HVN6</accession>
<gene>
    <name evidence="9" type="ORF">I6U51_22520</name>
</gene>
<feature type="transmembrane region" description="Helical" evidence="7">
    <location>
        <begin position="318"/>
        <end position="345"/>
    </location>
</feature>
<feature type="transmembrane region" description="Helical" evidence="7">
    <location>
        <begin position="226"/>
        <end position="243"/>
    </location>
</feature>
<keyword evidence="5 7" id="KW-1133">Transmembrane helix</keyword>
<feature type="transmembrane region" description="Helical" evidence="7">
    <location>
        <begin position="155"/>
        <end position="173"/>
    </location>
</feature>
<feature type="transmembrane region" description="Helical" evidence="7">
    <location>
        <begin position="193"/>
        <end position="214"/>
    </location>
</feature>
<evidence type="ECO:0000256" key="2">
    <source>
        <dbReference type="ARBA" id="ARBA00007400"/>
    </source>
</evidence>
<evidence type="ECO:0000256" key="4">
    <source>
        <dbReference type="ARBA" id="ARBA00022692"/>
    </source>
</evidence>
<dbReference type="PANTHER" id="PTHR40074:SF2">
    <property type="entry name" value="O-ACETYLTRANSFERASE WECH"/>
    <property type="match status" value="1"/>
</dbReference>
<proteinExistence type="inferred from homology"/>
<evidence type="ECO:0000256" key="3">
    <source>
        <dbReference type="ARBA" id="ARBA00022475"/>
    </source>
</evidence>
<keyword evidence="9" id="KW-0808">Transferase</keyword>
<feature type="transmembrane region" description="Helical" evidence="7">
    <location>
        <begin position="286"/>
        <end position="306"/>
    </location>
</feature>
<keyword evidence="6 7" id="KW-0472">Membrane</keyword>
<name>A0A934HVN6_9CLOT</name>
<dbReference type="AlphaFoldDB" id="A0A934HVN6"/>
<keyword evidence="4 7" id="KW-0812">Transmembrane</keyword>
<sequence length="372" mass="43774">MNKTRLKEIDILRATAFIFVVAQHTVGGFSNVEGINFFDYTILKFLYVMAKTAVPIFLFISGLSLFYVYSDKFDWKKYYIKRLEYIFIPYIIWSAINMVKLGNTERFKDFIVQVIAGNGGFHLWYMGMIVRLYLFFPIILFVAKKVHLMGTKVRKAVFIGLVVLYYFISKYQNSIADNISFLIFRNPSEIQHRIVNISILFWFLYFVLGIYFALNYSYFKKKVLEYKGIILIGYFLLFIYAYLNEVNIVGFVRVLSLLYPVFSILAFYIICVFLSDKKRIYNVMNFIGKYSFVSYMAHIIVINYVVNEIRINLYIKDYLVLGVLAWIITVIITPVLFSIVSYIPYSQYITGVKSKSILNIRKLFNNEYKEAA</sequence>
<dbReference type="RefSeq" id="WP_211144796.1">
    <property type="nucleotide sequence ID" value="NZ_JAEEGB010000045.1"/>
</dbReference>
<feature type="transmembrane region" description="Helical" evidence="7">
    <location>
        <begin position="82"/>
        <end position="102"/>
    </location>
</feature>
<organism evidence="9 10">
    <name type="scientific">Clostridium aciditolerans</name>
    <dbReference type="NCBI Taxonomy" id="339861"/>
    <lineage>
        <taxon>Bacteria</taxon>
        <taxon>Bacillati</taxon>
        <taxon>Bacillota</taxon>
        <taxon>Clostridia</taxon>
        <taxon>Eubacteriales</taxon>
        <taxon>Clostridiaceae</taxon>
        <taxon>Clostridium</taxon>
    </lineage>
</organism>
<dbReference type="GO" id="GO:0009246">
    <property type="term" value="P:enterobacterial common antigen biosynthetic process"/>
    <property type="evidence" value="ECO:0007669"/>
    <property type="project" value="TreeGrafter"/>
</dbReference>
<dbReference type="EMBL" id="JAEEGB010000045">
    <property type="protein sequence ID" value="MBI6875451.1"/>
    <property type="molecule type" value="Genomic_DNA"/>
</dbReference>
<dbReference type="Proteomes" id="UP000622687">
    <property type="component" value="Unassembled WGS sequence"/>
</dbReference>
<evidence type="ECO:0000256" key="7">
    <source>
        <dbReference type="SAM" id="Phobius"/>
    </source>
</evidence>
<dbReference type="InterPro" id="IPR002656">
    <property type="entry name" value="Acyl_transf_3_dom"/>
</dbReference>
<comment type="similarity">
    <text evidence="2">Belongs to the acyltransferase 3 family.</text>
</comment>
<keyword evidence="10" id="KW-1185">Reference proteome</keyword>
<dbReference type="GO" id="GO:0005886">
    <property type="term" value="C:plasma membrane"/>
    <property type="evidence" value="ECO:0007669"/>
    <property type="project" value="UniProtKB-SubCell"/>
</dbReference>
<evidence type="ECO:0000259" key="8">
    <source>
        <dbReference type="Pfam" id="PF01757"/>
    </source>
</evidence>
<dbReference type="PANTHER" id="PTHR40074">
    <property type="entry name" value="O-ACETYLTRANSFERASE WECH"/>
    <property type="match status" value="1"/>
</dbReference>